<feature type="transmembrane region" description="Helical" evidence="7">
    <location>
        <begin position="139"/>
        <end position="156"/>
    </location>
</feature>
<dbReference type="GO" id="GO:0055085">
    <property type="term" value="P:transmembrane transport"/>
    <property type="evidence" value="ECO:0007669"/>
    <property type="project" value="TreeGrafter"/>
</dbReference>
<evidence type="ECO:0000256" key="3">
    <source>
        <dbReference type="ARBA" id="ARBA00022692"/>
    </source>
</evidence>
<sequence>MASTKYSDKGSAGSTVSTGEATQDELLGNNRSSTGEDGAKVDSGVGEIAGSGTGVAAGSGAGSGVNASIDARTDASAGAEESKPFEKANPSKNSDDSDPDHLPVDVDEINGRPVTGLMILGVGALFTITMAGLNYINSVFTPIFLALTLVLAFRPIGRTLIKRGLPSWFAILTTFIALIIVFTGTVAVTVWSLTPVPETLMRYTGNFEKMVGQITSLLDTYHIQTDDLSKYLKDLNFNSLISWVLGLLDSLSSISGLITIAIIALFFITLDTTTTAARSHVIRKSHKNLANALAGFEKRVRHYWIISTVFGLIVAVIDVFALEYMGIPLAWTWGMWAFITNYIPNVGFVLGVLPPMLMAALDQGWEAMLIVMVVYSVINVVIQTFLQPKFVGDLVGLSPTVTFFSLILWTSIVGVLGSILAVPLTLFFKAILVDSDPRTQWLDVFLVSEGDTKKRNAFGLYDVDQSVEDPLTELRNPLSERRIHPIASGKLKLSSLSRQLKREARTSQQSVESGGNERPDAGTK</sequence>
<dbReference type="Proteomes" id="UP000293036">
    <property type="component" value="Unassembled WGS sequence"/>
</dbReference>
<organism evidence="8 9">
    <name type="scientific">Arcanobacterium bovis</name>
    <dbReference type="NCBI Taxonomy" id="2529275"/>
    <lineage>
        <taxon>Bacteria</taxon>
        <taxon>Bacillati</taxon>
        <taxon>Actinomycetota</taxon>
        <taxon>Actinomycetes</taxon>
        <taxon>Actinomycetales</taxon>
        <taxon>Actinomycetaceae</taxon>
        <taxon>Arcanobacterium</taxon>
    </lineage>
</organism>
<feature type="compositionally biased region" description="Gly residues" evidence="6">
    <location>
        <begin position="47"/>
        <end position="63"/>
    </location>
</feature>
<comment type="subcellular location">
    <subcellularLocation>
        <location evidence="1">Membrane</location>
        <topology evidence="1">Multi-pass membrane protein</topology>
    </subcellularLocation>
</comment>
<accession>A0A4Q9UZC3</accession>
<feature type="compositionally biased region" description="Basic and acidic residues" evidence="6">
    <location>
        <begin position="515"/>
        <end position="524"/>
    </location>
</feature>
<reference evidence="8 9" key="1">
    <citation type="submission" date="2019-02" db="EMBL/GenBank/DDBJ databases">
        <title>Arcanobacterium bovis sp. nov., isolated from the milk of a cow with mastitis.</title>
        <authorList>
            <person name="Sammra O."/>
            <person name="Foster G."/>
            <person name="Hassan A."/>
            <person name="Alssahen M."/>
            <person name="Laemmler C."/>
            <person name="Borowiak M."/>
            <person name="Malorny B."/>
            <person name="Abdulmawjood A."/>
        </authorList>
    </citation>
    <scope>NUCLEOTIDE SEQUENCE [LARGE SCALE GENOMIC DNA]</scope>
    <source>
        <strain evidence="8 9">C605018/01/1</strain>
    </source>
</reference>
<feature type="compositionally biased region" description="Polar residues" evidence="6">
    <location>
        <begin position="12"/>
        <end position="21"/>
    </location>
</feature>
<keyword evidence="9" id="KW-1185">Reference proteome</keyword>
<keyword evidence="3 7" id="KW-0812">Transmembrane</keyword>
<feature type="transmembrane region" description="Helical" evidence="7">
    <location>
        <begin position="406"/>
        <end position="428"/>
    </location>
</feature>
<dbReference type="Pfam" id="PF01594">
    <property type="entry name" value="AI-2E_transport"/>
    <property type="match status" value="1"/>
</dbReference>
<comment type="similarity">
    <text evidence="2">Belongs to the autoinducer-2 exporter (AI-2E) (TC 2.A.86) family.</text>
</comment>
<dbReference type="PANTHER" id="PTHR21716">
    <property type="entry name" value="TRANSMEMBRANE PROTEIN"/>
    <property type="match status" value="1"/>
</dbReference>
<feature type="region of interest" description="Disordered" evidence="6">
    <location>
        <begin position="1"/>
        <end position="107"/>
    </location>
</feature>
<feature type="compositionally biased region" description="Basic and acidic residues" evidence="6">
    <location>
        <begin position="93"/>
        <end position="104"/>
    </location>
</feature>
<dbReference type="OrthoDB" id="9799225at2"/>
<dbReference type="GO" id="GO:0016020">
    <property type="term" value="C:membrane"/>
    <property type="evidence" value="ECO:0007669"/>
    <property type="project" value="UniProtKB-SubCell"/>
</dbReference>
<evidence type="ECO:0000313" key="9">
    <source>
        <dbReference type="Proteomes" id="UP000293036"/>
    </source>
</evidence>
<evidence type="ECO:0000256" key="2">
    <source>
        <dbReference type="ARBA" id="ARBA00009773"/>
    </source>
</evidence>
<evidence type="ECO:0000256" key="6">
    <source>
        <dbReference type="SAM" id="MobiDB-lite"/>
    </source>
</evidence>
<name>A0A4Q9UZC3_9ACTO</name>
<keyword evidence="5 7" id="KW-0472">Membrane</keyword>
<keyword evidence="4 7" id="KW-1133">Transmembrane helix</keyword>
<evidence type="ECO:0000256" key="7">
    <source>
        <dbReference type="SAM" id="Phobius"/>
    </source>
</evidence>
<evidence type="ECO:0000256" key="4">
    <source>
        <dbReference type="ARBA" id="ARBA00022989"/>
    </source>
</evidence>
<feature type="region of interest" description="Disordered" evidence="6">
    <location>
        <begin position="502"/>
        <end position="524"/>
    </location>
</feature>
<feature type="transmembrane region" description="Helical" evidence="7">
    <location>
        <begin position="114"/>
        <end position="133"/>
    </location>
</feature>
<evidence type="ECO:0000313" key="8">
    <source>
        <dbReference type="EMBL" id="TBW21021.1"/>
    </source>
</evidence>
<evidence type="ECO:0000256" key="5">
    <source>
        <dbReference type="ARBA" id="ARBA00023136"/>
    </source>
</evidence>
<dbReference type="EMBL" id="SJDT01000005">
    <property type="protein sequence ID" value="TBW21021.1"/>
    <property type="molecule type" value="Genomic_DNA"/>
</dbReference>
<feature type="transmembrane region" description="Helical" evidence="7">
    <location>
        <begin position="333"/>
        <end position="353"/>
    </location>
</feature>
<feature type="transmembrane region" description="Helical" evidence="7">
    <location>
        <begin position="240"/>
        <end position="268"/>
    </location>
</feature>
<feature type="transmembrane region" description="Helical" evidence="7">
    <location>
        <begin position="365"/>
        <end position="386"/>
    </location>
</feature>
<feature type="transmembrane region" description="Helical" evidence="7">
    <location>
        <begin position="303"/>
        <end position="327"/>
    </location>
</feature>
<proteinExistence type="inferred from homology"/>
<comment type="caution">
    <text evidence="8">The sequence shown here is derived from an EMBL/GenBank/DDBJ whole genome shotgun (WGS) entry which is preliminary data.</text>
</comment>
<dbReference type="AlphaFoldDB" id="A0A4Q9UZC3"/>
<dbReference type="InterPro" id="IPR002549">
    <property type="entry name" value="AI-2E-like"/>
</dbReference>
<dbReference type="RefSeq" id="WP_131281652.1">
    <property type="nucleotide sequence ID" value="NZ_JBHSLR010000002.1"/>
</dbReference>
<dbReference type="PANTHER" id="PTHR21716:SF64">
    <property type="entry name" value="AI-2 TRANSPORT PROTEIN TQSA"/>
    <property type="match status" value="1"/>
</dbReference>
<gene>
    <name evidence="8" type="ORF">EZJ44_06830</name>
</gene>
<feature type="transmembrane region" description="Helical" evidence="7">
    <location>
        <begin position="168"/>
        <end position="193"/>
    </location>
</feature>
<protein>
    <submittedName>
        <fullName evidence="8">AI-2E family transporter</fullName>
    </submittedName>
</protein>
<evidence type="ECO:0000256" key="1">
    <source>
        <dbReference type="ARBA" id="ARBA00004141"/>
    </source>
</evidence>